<dbReference type="InterPro" id="IPR036890">
    <property type="entry name" value="HATPase_C_sf"/>
</dbReference>
<dbReference type="KEGG" id="led:BBK82_24895"/>
<keyword evidence="3" id="KW-0597">Phosphoprotein</keyword>
<dbReference type="AlphaFoldDB" id="A0A1B2HM92"/>
<feature type="transmembrane region" description="Helical" evidence="8">
    <location>
        <begin position="325"/>
        <end position="347"/>
    </location>
</feature>
<dbReference type="STRING" id="1586287.BBK82_24895"/>
<accession>A0A1B2HM92</accession>
<evidence type="ECO:0000256" key="7">
    <source>
        <dbReference type="SAM" id="MobiDB-lite"/>
    </source>
</evidence>
<dbReference type="PANTHER" id="PTHR44936">
    <property type="entry name" value="SENSOR PROTEIN CREC"/>
    <property type="match status" value="1"/>
</dbReference>
<evidence type="ECO:0000313" key="10">
    <source>
        <dbReference type="EMBL" id="ANZ38820.1"/>
    </source>
</evidence>
<evidence type="ECO:0000313" key="11">
    <source>
        <dbReference type="Proteomes" id="UP000093053"/>
    </source>
</evidence>
<keyword evidence="5" id="KW-0418">Kinase</keyword>
<keyword evidence="8" id="KW-0812">Transmembrane</keyword>
<dbReference type="InterPro" id="IPR050980">
    <property type="entry name" value="2C_sensor_his_kinase"/>
</dbReference>
<comment type="catalytic activity">
    <reaction evidence="1">
        <text>ATP + protein L-histidine = ADP + protein N-phospho-L-histidine.</text>
        <dbReference type="EC" id="2.7.13.3"/>
    </reaction>
</comment>
<dbReference type="EC" id="2.7.13.3" evidence="2"/>
<gene>
    <name evidence="10" type="ORF">BBK82_24895</name>
</gene>
<feature type="region of interest" description="Disordered" evidence="7">
    <location>
        <begin position="846"/>
        <end position="882"/>
    </location>
</feature>
<sequence length="930" mass="100703">MRGREDQRGIDRFRLRNWRLRSKLAVVLLVPALSTATLAGLRLNTQLDDVELFGNVQRELAVSHQAAKVENALQVERDFAVQCVATGRQNSCPDHAARTGLTDTVLGDYRNSGATAAGLSAPLQEAFTKSLQSLDGLASLRLTVLGTKYPDVAVISAYNQIIASLSQVHRAAVSSLSEPEIVPLVTAAQALYSAQEQLGQQNSILTSTAVRRSFAPGAADELRAAQSRLDAAFTEFNDVATPANRQKFQDVVSGSSVDGRNRLVRLALAQDFERKPVSITDTEVLKIGQDTGKLVREVATELERQADTTTTRLADTARSDAWRDAALVAISLLIAFGLMAMVAQSMLRPLRVLRRSALDVARNQLPEAIRRIRSHRDPERAAEEAIVPVPLNTTEEVGQVARAFDLVQREAVRLAVEQVALRANVNDMFINLSRRSQALVERQISVIDRLEQDEQDPDHLASLFELDHLATQMRRNSENLLVLSGTTVNRRVTRPVAIAEVLGAAVSEVEKYARVQIAPTPELMVQGRVVNDLAHLVAELLDNATAFSKPTTKVTVRTIETRKGEVAIRIHDRGVGMQEDDVVEFNAKLAEPPEVDVSVAREMGLYVVGQLAKRHEIRVTLANNDDIEGGVTAQVILPVSLLHKGPPPALPLPAAATSAATPAVETTGEGLSGVPKWTPEYPVVVSSPATAETPEETSGRHRIEQTSADGLFTARIEAAVTSDEDRYSYEPPVERPVDPATEIFPAVRDDDEEMISADALSRWFQTPAATEAGSTKDVPAAEPEHTSDPVDSAEEEPSTVNGLPKRQRSAEPVKTEAPTAVPRAVADYASDWGSADEGWRAAGALESSAPATTTENGLPKRVPKARLIPGSTPKPSSPVPQLATVAATGRSAERLRQRFATYQKGVQMGRDSLFDSAVGNIPVIAEREHQ</sequence>
<dbReference type="Pfam" id="PF02518">
    <property type="entry name" value="HATPase_c"/>
    <property type="match status" value="1"/>
</dbReference>
<keyword evidence="8" id="KW-1133">Transmembrane helix</keyword>
<organism evidence="10 11">
    <name type="scientific">Lentzea guizhouensis</name>
    <dbReference type="NCBI Taxonomy" id="1586287"/>
    <lineage>
        <taxon>Bacteria</taxon>
        <taxon>Bacillati</taxon>
        <taxon>Actinomycetota</taxon>
        <taxon>Actinomycetes</taxon>
        <taxon>Pseudonocardiales</taxon>
        <taxon>Pseudonocardiaceae</taxon>
        <taxon>Lentzea</taxon>
    </lineage>
</organism>
<evidence type="ECO:0000256" key="3">
    <source>
        <dbReference type="ARBA" id="ARBA00022553"/>
    </source>
</evidence>
<keyword evidence="4" id="KW-0808">Transferase</keyword>
<keyword evidence="11" id="KW-1185">Reference proteome</keyword>
<dbReference type="InterPro" id="IPR003594">
    <property type="entry name" value="HATPase_dom"/>
</dbReference>
<dbReference type="GO" id="GO:0004673">
    <property type="term" value="F:protein histidine kinase activity"/>
    <property type="evidence" value="ECO:0007669"/>
    <property type="project" value="UniProtKB-EC"/>
</dbReference>
<evidence type="ECO:0000256" key="6">
    <source>
        <dbReference type="ARBA" id="ARBA00023012"/>
    </source>
</evidence>
<dbReference type="InterPro" id="IPR013587">
    <property type="entry name" value="Nitrate/nitrite_sensing"/>
</dbReference>
<evidence type="ECO:0000256" key="5">
    <source>
        <dbReference type="ARBA" id="ARBA00022777"/>
    </source>
</evidence>
<keyword evidence="6" id="KW-0902">Two-component regulatory system</keyword>
<dbReference type="SUPFAM" id="SSF55874">
    <property type="entry name" value="ATPase domain of HSP90 chaperone/DNA topoisomerase II/histidine kinase"/>
    <property type="match status" value="1"/>
</dbReference>
<keyword evidence="8" id="KW-0472">Membrane</keyword>
<evidence type="ECO:0000256" key="4">
    <source>
        <dbReference type="ARBA" id="ARBA00022679"/>
    </source>
</evidence>
<evidence type="ECO:0000259" key="9">
    <source>
        <dbReference type="SMART" id="SM00387"/>
    </source>
</evidence>
<protein>
    <recommendedName>
        <fullName evidence="2">histidine kinase</fullName>
        <ecNumber evidence="2">2.7.13.3</ecNumber>
    </recommendedName>
</protein>
<dbReference type="Proteomes" id="UP000093053">
    <property type="component" value="Chromosome"/>
</dbReference>
<dbReference type="GO" id="GO:0000160">
    <property type="term" value="P:phosphorelay signal transduction system"/>
    <property type="evidence" value="ECO:0007669"/>
    <property type="project" value="UniProtKB-KW"/>
</dbReference>
<dbReference type="EMBL" id="CP016793">
    <property type="protein sequence ID" value="ANZ38820.1"/>
    <property type="molecule type" value="Genomic_DNA"/>
</dbReference>
<feature type="region of interest" description="Disordered" evidence="7">
    <location>
        <begin position="769"/>
        <end position="822"/>
    </location>
</feature>
<proteinExistence type="predicted"/>
<name>A0A1B2HM92_9PSEU</name>
<dbReference type="RefSeq" id="WP_065917165.1">
    <property type="nucleotide sequence ID" value="NZ_CP016793.1"/>
</dbReference>
<dbReference type="PANTHER" id="PTHR44936:SF9">
    <property type="entry name" value="SENSOR PROTEIN CREC"/>
    <property type="match status" value="1"/>
</dbReference>
<reference evidence="10 11" key="1">
    <citation type="submission" date="2016-07" db="EMBL/GenBank/DDBJ databases">
        <title>Complete genome sequence of the Lentzea guizhouensis DHS C013.</title>
        <authorList>
            <person name="Cao C."/>
        </authorList>
    </citation>
    <scope>NUCLEOTIDE SEQUENCE [LARGE SCALE GENOMIC DNA]</scope>
    <source>
        <strain evidence="10 11">DHS C013</strain>
    </source>
</reference>
<dbReference type="SMART" id="SM00387">
    <property type="entry name" value="HATPase_c"/>
    <property type="match status" value="1"/>
</dbReference>
<feature type="domain" description="Histidine kinase/HSP90-like ATPase" evidence="9">
    <location>
        <begin position="528"/>
        <end position="641"/>
    </location>
</feature>
<evidence type="ECO:0000256" key="2">
    <source>
        <dbReference type="ARBA" id="ARBA00012438"/>
    </source>
</evidence>
<dbReference type="Gene3D" id="3.30.565.10">
    <property type="entry name" value="Histidine kinase-like ATPase, C-terminal domain"/>
    <property type="match status" value="1"/>
</dbReference>
<dbReference type="Gene3D" id="6.10.340.10">
    <property type="match status" value="1"/>
</dbReference>
<evidence type="ECO:0000256" key="1">
    <source>
        <dbReference type="ARBA" id="ARBA00000085"/>
    </source>
</evidence>
<dbReference type="Pfam" id="PF08376">
    <property type="entry name" value="NIT"/>
    <property type="match status" value="1"/>
</dbReference>
<evidence type="ECO:0000256" key="8">
    <source>
        <dbReference type="SAM" id="Phobius"/>
    </source>
</evidence>